<sequence length="109" mass="12273">MDPLEASPRWLLRANIRGEEGGCGSCQYDRQRAKEINPSVHTRNKGGYKRAITITSAFITVRCESYALDKYATELCRLEWGDVGDGGMEEAMSGRREQGGVERSHHQRL</sequence>
<dbReference type="Proteomes" id="UP000837857">
    <property type="component" value="Chromosome 17"/>
</dbReference>
<reference evidence="2" key="1">
    <citation type="submission" date="2022-03" db="EMBL/GenBank/DDBJ databases">
        <authorList>
            <person name="Martin H S."/>
        </authorList>
    </citation>
    <scope>NUCLEOTIDE SEQUENCE</scope>
</reference>
<name>A0ABN8I384_9NEOP</name>
<organism evidence="2 3">
    <name type="scientific">Iphiclides podalirius</name>
    <name type="common">scarce swallowtail</name>
    <dbReference type="NCBI Taxonomy" id="110791"/>
    <lineage>
        <taxon>Eukaryota</taxon>
        <taxon>Metazoa</taxon>
        <taxon>Ecdysozoa</taxon>
        <taxon>Arthropoda</taxon>
        <taxon>Hexapoda</taxon>
        <taxon>Insecta</taxon>
        <taxon>Pterygota</taxon>
        <taxon>Neoptera</taxon>
        <taxon>Endopterygota</taxon>
        <taxon>Lepidoptera</taxon>
        <taxon>Glossata</taxon>
        <taxon>Ditrysia</taxon>
        <taxon>Papilionoidea</taxon>
        <taxon>Papilionidae</taxon>
        <taxon>Papilioninae</taxon>
        <taxon>Iphiclides</taxon>
    </lineage>
</organism>
<evidence type="ECO:0000313" key="3">
    <source>
        <dbReference type="Proteomes" id="UP000837857"/>
    </source>
</evidence>
<accession>A0ABN8I384</accession>
<dbReference type="EMBL" id="OW152829">
    <property type="protein sequence ID" value="CAH2046912.1"/>
    <property type="molecule type" value="Genomic_DNA"/>
</dbReference>
<evidence type="ECO:0000313" key="2">
    <source>
        <dbReference type="EMBL" id="CAH2046912.1"/>
    </source>
</evidence>
<gene>
    <name evidence="2" type="ORF">IPOD504_LOCUS5544</name>
</gene>
<feature type="non-terminal residue" evidence="2">
    <location>
        <position position="1"/>
    </location>
</feature>
<feature type="region of interest" description="Disordered" evidence="1">
    <location>
        <begin position="87"/>
        <end position="109"/>
    </location>
</feature>
<feature type="compositionally biased region" description="Basic and acidic residues" evidence="1">
    <location>
        <begin position="92"/>
        <end position="109"/>
    </location>
</feature>
<proteinExistence type="predicted"/>
<evidence type="ECO:0000256" key="1">
    <source>
        <dbReference type="SAM" id="MobiDB-lite"/>
    </source>
</evidence>
<protein>
    <submittedName>
        <fullName evidence="2">Uncharacterized protein</fullName>
    </submittedName>
</protein>
<keyword evidence="3" id="KW-1185">Reference proteome</keyword>